<proteinExistence type="predicted"/>
<dbReference type="SUPFAM" id="SSF52075">
    <property type="entry name" value="Outer arm dynein light chain 1"/>
    <property type="match status" value="1"/>
</dbReference>
<dbReference type="Pfam" id="PF13855">
    <property type="entry name" value="LRR_8"/>
    <property type="match status" value="1"/>
</dbReference>
<feature type="region of interest" description="Disordered" evidence="3">
    <location>
        <begin position="149"/>
        <end position="173"/>
    </location>
</feature>
<feature type="compositionally biased region" description="Basic and acidic residues" evidence="3">
    <location>
        <begin position="187"/>
        <end position="196"/>
    </location>
</feature>
<gene>
    <name evidence="5 7 8" type="ORF">SRAE_2000030800</name>
</gene>
<feature type="region of interest" description="Disordered" evidence="3">
    <location>
        <begin position="187"/>
        <end position="221"/>
    </location>
</feature>
<dbReference type="CTD" id="36377995"/>
<evidence type="ECO:0000256" key="4">
    <source>
        <dbReference type="SAM" id="Phobius"/>
    </source>
</evidence>
<dbReference type="STRING" id="34506.A0A090L777"/>
<keyword evidence="4" id="KW-0472">Membrane</keyword>
<dbReference type="InterPro" id="IPR001611">
    <property type="entry name" value="Leu-rich_rpt"/>
</dbReference>
<name>A0A090L777_STRRB</name>
<keyword evidence="4" id="KW-1133">Transmembrane helix</keyword>
<keyword evidence="4" id="KW-0812">Transmembrane</keyword>
<evidence type="ECO:0000313" key="5">
    <source>
        <dbReference type="EMBL" id="CEF65631.1"/>
    </source>
</evidence>
<sequence length="446" mass="50170">MVVLSNKQLKDCYDDGDLDLSSLKLTQSPLYKDLVALPALSTIDLSSNLISCLSNDFCLLVKLTKIDLSKNQLTVLPENFGALVNLRKLDLFDNKLKDLPLSFGRLQNLKWLDISGNPLNEDLLMVAGKHQGNKQYESSALNIVAYMQKRKEKKDTENKDARNTSKKKNKEALREVNQLINENIEAKEKSKIEKQQSKKKGSSKNGENSGSTGVSVNGGKKNLTSQNTTMMLSKTCGLFCNFVSGVIKLTILLGLFYSVLLGYNCHQYSKSPKSVFLPRSELFCRDALKSFETKNLVPTLGANLNRAVFGSYDKFVLPKVNFVAKKLDDMGVKDYLVSTTNFVHTKTVSGALFAQKFVSKGTVSIQKWYNKDGFKYVEAFKKAAIETLRFIIDSIFSIAEWLVEFFTPIFEKIADLVVLLINDREKFVTRVSQYWNEAKESIVSRA</sequence>
<dbReference type="Proteomes" id="UP000035682">
    <property type="component" value="Unplaced"/>
</dbReference>
<protein>
    <submittedName>
        <fullName evidence="5 7">Leucine-rich repeat and Leucine-rich repeat, typical subtype-containing protein</fullName>
    </submittedName>
</protein>
<reference evidence="5 6" key="1">
    <citation type="submission" date="2014-09" db="EMBL/GenBank/DDBJ databases">
        <authorList>
            <person name="Martin A.A."/>
        </authorList>
    </citation>
    <scope>NUCLEOTIDE SEQUENCE</scope>
    <source>
        <strain evidence="6">ED321</strain>
        <strain evidence="5">ED321 Heterogonic</strain>
    </source>
</reference>
<feature type="compositionally biased region" description="Basic and acidic residues" evidence="3">
    <location>
        <begin position="153"/>
        <end position="163"/>
    </location>
</feature>
<dbReference type="EMBL" id="LN609529">
    <property type="protein sequence ID" value="CEF65631.1"/>
    <property type="molecule type" value="Genomic_DNA"/>
</dbReference>
<dbReference type="SMART" id="SM00369">
    <property type="entry name" value="LRR_TYP"/>
    <property type="match status" value="3"/>
</dbReference>
<evidence type="ECO:0000256" key="2">
    <source>
        <dbReference type="ARBA" id="ARBA00022737"/>
    </source>
</evidence>
<keyword evidence="2" id="KW-0677">Repeat</keyword>
<evidence type="ECO:0000313" key="6">
    <source>
        <dbReference type="Proteomes" id="UP000035682"/>
    </source>
</evidence>
<dbReference type="WBParaSite" id="SRAE_2000030800.1">
    <property type="protein sequence ID" value="SRAE_2000030800.1"/>
    <property type="gene ID" value="WBGene00260501"/>
</dbReference>
<reference evidence="7" key="2">
    <citation type="submission" date="2020-12" db="UniProtKB">
        <authorList>
            <consortium name="WormBaseParasite"/>
        </authorList>
    </citation>
    <scope>IDENTIFICATION</scope>
</reference>
<feature type="transmembrane region" description="Helical" evidence="4">
    <location>
        <begin position="238"/>
        <end position="263"/>
    </location>
</feature>
<dbReference type="OrthoDB" id="1394818at2759"/>
<accession>A0A090L777</accession>
<dbReference type="InterPro" id="IPR050216">
    <property type="entry name" value="LRR_domain-containing"/>
</dbReference>
<dbReference type="Gene3D" id="3.80.10.10">
    <property type="entry name" value="Ribonuclease Inhibitor"/>
    <property type="match status" value="1"/>
</dbReference>
<dbReference type="InterPro" id="IPR003591">
    <property type="entry name" value="Leu-rich_rpt_typical-subtyp"/>
</dbReference>
<keyword evidence="1" id="KW-0433">Leucine-rich repeat</keyword>
<keyword evidence="6" id="KW-1185">Reference proteome</keyword>
<dbReference type="PANTHER" id="PTHR48051:SF1">
    <property type="entry name" value="RAS SUPPRESSOR PROTEIN 1"/>
    <property type="match status" value="1"/>
</dbReference>
<dbReference type="GeneID" id="36377995"/>
<dbReference type="PANTHER" id="PTHR48051">
    <property type="match status" value="1"/>
</dbReference>
<dbReference type="GO" id="GO:0005737">
    <property type="term" value="C:cytoplasm"/>
    <property type="evidence" value="ECO:0007669"/>
    <property type="project" value="TreeGrafter"/>
</dbReference>
<evidence type="ECO:0000313" key="8">
    <source>
        <dbReference type="WormBase" id="SRAE_2000030800"/>
    </source>
</evidence>
<evidence type="ECO:0000256" key="3">
    <source>
        <dbReference type="SAM" id="MobiDB-lite"/>
    </source>
</evidence>
<dbReference type="PROSITE" id="PS51450">
    <property type="entry name" value="LRR"/>
    <property type="match status" value="2"/>
</dbReference>
<evidence type="ECO:0000256" key="1">
    <source>
        <dbReference type="ARBA" id="ARBA00022614"/>
    </source>
</evidence>
<organism evidence="5">
    <name type="scientific">Strongyloides ratti</name>
    <name type="common">Parasitic roundworm</name>
    <dbReference type="NCBI Taxonomy" id="34506"/>
    <lineage>
        <taxon>Eukaryota</taxon>
        <taxon>Metazoa</taxon>
        <taxon>Ecdysozoa</taxon>
        <taxon>Nematoda</taxon>
        <taxon>Chromadorea</taxon>
        <taxon>Rhabditida</taxon>
        <taxon>Tylenchina</taxon>
        <taxon>Panagrolaimomorpha</taxon>
        <taxon>Strongyloidoidea</taxon>
        <taxon>Strongyloididae</taxon>
        <taxon>Strongyloides</taxon>
    </lineage>
</organism>
<dbReference type="RefSeq" id="XP_024504831.1">
    <property type="nucleotide sequence ID" value="XM_024651122.1"/>
</dbReference>
<evidence type="ECO:0000313" key="7">
    <source>
        <dbReference type="WBParaSite" id="SRAE_2000030800.1"/>
    </source>
</evidence>
<dbReference type="InterPro" id="IPR032675">
    <property type="entry name" value="LRR_dom_sf"/>
</dbReference>
<feature type="compositionally biased region" description="Low complexity" evidence="3">
    <location>
        <begin position="203"/>
        <end position="219"/>
    </location>
</feature>
<dbReference type="AlphaFoldDB" id="A0A090L777"/>
<dbReference type="WormBase" id="SRAE_2000030800">
    <property type="protein sequence ID" value="SRP05000"/>
    <property type="gene ID" value="WBGene00260501"/>
</dbReference>